<organism evidence="1 2">
    <name type="scientific">Planoprotostelium fungivorum</name>
    <dbReference type="NCBI Taxonomy" id="1890364"/>
    <lineage>
        <taxon>Eukaryota</taxon>
        <taxon>Amoebozoa</taxon>
        <taxon>Evosea</taxon>
        <taxon>Variosea</taxon>
        <taxon>Cavosteliida</taxon>
        <taxon>Cavosteliaceae</taxon>
        <taxon>Planoprotostelium</taxon>
    </lineage>
</organism>
<keyword evidence="2" id="KW-1185">Reference proteome</keyword>
<gene>
    <name evidence="1" type="ORF">PROFUN_13071</name>
</gene>
<dbReference type="Proteomes" id="UP000241769">
    <property type="component" value="Unassembled WGS sequence"/>
</dbReference>
<name>A0A2P6N5G2_9EUKA</name>
<accession>A0A2P6N5G2</accession>
<protein>
    <submittedName>
        <fullName evidence="1">Uncharacterized protein</fullName>
    </submittedName>
</protein>
<evidence type="ECO:0000313" key="2">
    <source>
        <dbReference type="Proteomes" id="UP000241769"/>
    </source>
</evidence>
<dbReference type="AlphaFoldDB" id="A0A2P6N5G2"/>
<comment type="caution">
    <text evidence="1">The sequence shown here is derived from an EMBL/GenBank/DDBJ whole genome shotgun (WGS) entry which is preliminary data.</text>
</comment>
<sequence>MWFGTGLTPDAQQLWPGGMSNLREGSRSVFTLFPGRKTHGLHGIVFVTCVIYHWNQRISESQDQNNTWPTQGWYLFPPLTVCIRDECKLR</sequence>
<reference evidence="1 2" key="1">
    <citation type="journal article" date="2018" name="Genome Biol. Evol.">
        <title>Multiple Roots of Fruiting Body Formation in Amoebozoa.</title>
        <authorList>
            <person name="Hillmann F."/>
            <person name="Forbes G."/>
            <person name="Novohradska S."/>
            <person name="Ferling I."/>
            <person name="Riege K."/>
            <person name="Groth M."/>
            <person name="Westermann M."/>
            <person name="Marz M."/>
            <person name="Spaller T."/>
            <person name="Winckler T."/>
            <person name="Schaap P."/>
            <person name="Glockner G."/>
        </authorList>
    </citation>
    <scope>NUCLEOTIDE SEQUENCE [LARGE SCALE GENOMIC DNA]</scope>
    <source>
        <strain evidence="1 2">Jena</strain>
    </source>
</reference>
<evidence type="ECO:0000313" key="1">
    <source>
        <dbReference type="EMBL" id="PRP79191.1"/>
    </source>
</evidence>
<dbReference type="EMBL" id="MDYQ01000193">
    <property type="protein sequence ID" value="PRP79191.1"/>
    <property type="molecule type" value="Genomic_DNA"/>
</dbReference>
<proteinExistence type="predicted"/>
<dbReference type="InParanoid" id="A0A2P6N5G2"/>